<evidence type="ECO:0000313" key="5">
    <source>
        <dbReference type="Proteomes" id="UP000824229"/>
    </source>
</evidence>
<gene>
    <name evidence="4" type="ORF">H9872_07155</name>
</gene>
<name>A0A9E2KD40_9FIRM</name>
<dbReference type="InterPro" id="IPR004474">
    <property type="entry name" value="LytR_CpsA_psr"/>
</dbReference>
<dbReference type="EMBL" id="JAHLFQ010000162">
    <property type="protein sequence ID" value="MBU3804517.1"/>
    <property type="molecule type" value="Genomic_DNA"/>
</dbReference>
<comment type="caution">
    <text evidence="4">The sequence shown here is derived from an EMBL/GenBank/DDBJ whole genome shotgun (WGS) entry which is preliminary data.</text>
</comment>
<protein>
    <submittedName>
        <fullName evidence="4">LCP family protein</fullName>
    </submittedName>
</protein>
<feature type="non-terminal residue" evidence="4">
    <location>
        <position position="1"/>
    </location>
</feature>
<dbReference type="Gene3D" id="3.30.70.2390">
    <property type="match status" value="1"/>
</dbReference>
<accession>A0A9E2KD40</accession>
<dbReference type="InterPro" id="IPR027381">
    <property type="entry name" value="LytR/CpsA/Psr_C"/>
</dbReference>
<dbReference type="PANTHER" id="PTHR33392">
    <property type="entry name" value="POLYISOPRENYL-TEICHOIC ACID--PEPTIDOGLYCAN TEICHOIC ACID TRANSFERASE TAGU"/>
    <property type="match status" value="1"/>
</dbReference>
<dbReference type="Pfam" id="PF03816">
    <property type="entry name" value="LytR_cpsA_psr"/>
    <property type="match status" value="1"/>
</dbReference>
<reference evidence="4" key="2">
    <citation type="submission" date="2021-04" db="EMBL/GenBank/DDBJ databases">
        <authorList>
            <person name="Gilroy R."/>
        </authorList>
    </citation>
    <scope>NUCLEOTIDE SEQUENCE</scope>
    <source>
        <strain evidence="4">B5-657</strain>
    </source>
</reference>
<proteinExistence type="inferred from homology"/>
<evidence type="ECO:0000313" key="4">
    <source>
        <dbReference type="EMBL" id="MBU3804517.1"/>
    </source>
</evidence>
<evidence type="ECO:0000256" key="1">
    <source>
        <dbReference type="ARBA" id="ARBA00006068"/>
    </source>
</evidence>
<organism evidence="4 5">
    <name type="scientific">Candidatus Cellulosilyticum pullistercoris</name>
    <dbReference type="NCBI Taxonomy" id="2838521"/>
    <lineage>
        <taxon>Bacteria</taxon>
        <taxon>Bacillati</taxon>
        <taxon>Bacillota</taxon>
        <taxon>Clostridia</taxon>
        <taxon>Lachnospirales</taxon>
        <taxon>Cellulosilyticaceae</taxon>
        <taxon>Cellulosilyticum</taxon>
    </lineage>
</organism>
<dbReference type="AlphaFoldDB" id="A0A9E2KD40"/>
<comment type="similarity">
    <text evidence="1">Belongs to the LytR/CpsA/Psr (LCP) family.</text>
</comment>
<dbReference type="InterPro" id="IPR050922">
    <property type="entry name" value="LytR/CpsA/Psr_CW_biosynth"/>
</dbReference>
<sequence length="234" mass="26589">NLKEGQQHLDAEDAEGLVRFRYYPRGDEARVEMQQTFLKAVAEKVMSAEMRSNLPNIITRLFPYVKTDIKLTEVLGYLGILDEFSLSGLEFHIVPGYGDDREGPSYYYINEEELDELIKDVFYDTTVAGEEVQEEVGVNEEEEIVTDKSVTIAIYNATGQKGLAGSFKNKLENLGYKVGKIDNYDKNDLEDSTIYAKDMSKAKQFLQYVEGADIKQDSSLEYDIEIIIGKESVR</sequence>
<reference evidence="4" key="1">
    <citation type="journal article" date="2021" name="PeerJ">
        <title>Extensive microbial diversity within the chicken gut microbiome revealed by metagenomics and culture.</title>
        <authorList>
            <person name="Gilroy R."/>
            <person name="Ravi A."/>
            <person name="Getino M."/>
            <person name="Pursley I."/>
            <person name="Horton D.L."/>
            <person name="Alikhan N.F."/>
            <person name="Baker D."/>
            <person name="Gharbi K."/>
            <person name="Hall N."/>
            <person name="Watson M."/>
            <person name="Adriaenssens E.M."/>
            <person name="Foster-Nyarko E."/>
            <person name="Jarju S."/>
            <person name="Secka A."/>
            <person name="Antonio M."/>
            <person name="Oren A."/>
            <person name="Chaudhuri R.R."/>
            <person name="La Ragione R."/>
            <person name="Hildebrand F."/>
            <person name="Pallen M.J."/>
        </authorList>
    </citation>
    <scope>NUCLEOTIDE SEQUENCE</scope>
    <source>
        <strain evidence="4">B5-657</strain>
    </source>
</reference>
<dbReference type="Proteomes" id="UP000824229">
    <property type="component" value="Unassembled WGS sequence"/>
</dbReference>
<dbReference type="PANTHER" id="PTHR33392:SF6">
    <property type="entry name" value="POLYISOPRENYL-TEICHOIC ACID--PEPTIDOGLYCAN TEICHOIC ACID TRANSFERASE TAGU"/>
    <property type="match status" value="1"/>
</dbReference>
<dbReference type="Pfam" id="PF13399">
    <property type="entry name" value="LytR_C"/>
    <property type="match status" value="1"/>
</dbReference>
<dbReference type="Gene3D" id="3.40.630.190">
    <property type="entry name" value="LCP protein"/>
    <property type="match status" value="1"/>
</dbReference>
<evidence type="ECO:0000259" key="2">
    <source>
        <dbReference type="Pfam" id="PF03816"/>
    </source>
</evidence>
<evidence type="ECO:0000259" key="3">
    <source>
        <dbReference type="Pfam" id="PF13399"/>
    </source>
</evidence>
<feature type="domain" description="Cell envelope-related transcriptional attenuator" evidence="2">
    <location>
        <begin position="2"/>
        <end position="46"/>
    </location>
</feature>
<feature type="domain" description="LytR/CpsA/Psr regulator C-terminal" evidence="3">
    <location>
        <begin position="149"/>
        <end position="230"/>
    </location>
</feature>